<sequence>TTLSSDRRNGHLLSILKYPKFYLICFSFSIVYMNMTTYLSNVIDLAKDRNVDDWNAVLLVTIYAVGDLSARLVSGIITDKGFMQKSSMMAASFVLWTAVMSLAPFCSSYHLHVIVSLASGWCTGTTVVLIPVIFMEIVHQPSLANL</sequence>
<gene>
    <name evidence="7" type="ORF">IscW_ISCW007229</name>
</gene>
<dbReference type="Proteomes" id="UP000001555">
    <property type="component" value="Unassembled WGS sequence"/>
</dbReference>
<evidence type="ECO:0000256" key="5">
    <source>
        <dbReference type="ARBA" id="ARBA00023136"/>
    </source>
</evidence>
<dbReference type="PANTHER" id="PTHR43385">
    <property type="entry name" value="RIBOFLAVIN TRANSPORTER RIBJ"/>
    <property type="match status" value="1"/>
</dbReference>
<evidence type="ECO:0000256" key="1">
    <source>
        <dbReference type="ARBA" id="ARBA00004141"/>
    </source>
</evidence>
<dbReference type="Gene3D" id="1.20.1250.20">
    <property type="entry name" value="MFS general substrate transporter like domains"/>
    <property type="match status" value="1"/>
</dbReference>
<dbReference type="InterPro" id="IPR036259">
    <property type="entry name" value="MFS_trans_sf"/>
</dbReference>
<dbReference type="VEuPathDB" id="VectorBase:ISCW007229"/>
<reference evidence="7 9" key="1">
    <citation type="submission" date="2008-03" db="EMBL/GenBank/DDBJ databases">
        <title>Annotation of Ixodes scapularis.</title>
        <authorList>
            <consortium name="Ixodes scapularis Genome Project Consortium"/>
            <person name="Caler E."/>
            <person name="Hannick L.I."/>
            <person name="Bidwell S."/>
            <person name="Joardar V."/>
            <person name="Thiagarajan M."/>
            <person name="Amedeo P."/>
            <person name="Galinsky K.J."/>
            <person name="Schobel S."/>
            <person name="Inman J."/>
            <person name="Hostetler J."/>
            <person name="Miller J."/>
            <person name="Hammond M."/>
            <person name="Megy K."/>
            <person name="Lawson D."/>
            <person name="Kodira C."/>
            <person name="Sutton G."/>
            <person name="Meyer J."/>
            <person name="Hill C.A."/>
            <person name="Birren B."/>
            <person name="Nene V."/>
            <person name="Collins F."/>
            <person name="Alarcon-Chaidez F."/>
            <person name="Wikel S."/>
            <person name="Strausberg R."/>
        </authorList>
    </citation>
    <scope>NUCLEOTIDE SEQUENCE [LARGE SCALE GENOMIC DNA]</scope>
    <source>
        <strain evidence="9">Wikel</strain>
        <strain evidence="7">Wikel colony</strain>
    </source>
</reference>
<feature type="transmembrane region" description="Helical" evidence="6">
    <location>
        <begin position="54"/>
        <end position="74"/>
    </location>
</feature>
<dbReference type="HOGENOM" id="CLU_1782084_0_0_1"/>
<dbReference type="SUPFAM" id="SSF103473">
    <property type="entry name" value="MFS general substrate transporter"/>
    <property type="match status" value="1"/>
</dbReference>
<dbReference type="PANTHER" id="PTHR43385:SF1">
    <property type="entry name" value="RIBOFLAVIN TRANSPORTER RIBJ"/>
    <property type="match status" value="1"/>
</dbReference>
<dbReference type="InterPro" id="IPR052983">
    <property type="entry name" value="MFS_Riboflavin_Transporter"/>
</dbReference>
<reference evidence="8" key="2">
    <citation type="submission" date="2020-05" db="UniProtKB">
        <authorList>
            <consortium name="EnsemblMetazoa"/>
        </authorList>
    </citation>
    <scope>IDENTIFICATION</scope>
    <source>
        <strain evidence="8">wikel</strain>
    </source>
</reference>
<feature type="non-terminal residue" evidence="7">
    <location>
        <position position="146"/>
    </location>
</feature>
<keyword evidence="4 6" id="KW-1133">Transmembrane helix</keyword>
<feature type="non-terminal residue" evidence="7">
    <location>
        <position position="1"/>
    </location>
</feature>
<organism>
    <name type="scientific">Ixodes scapularis</name>
    <name type="common">Black-legged tick</name>
    <name type="synonym">Deer tick</name>
    <dbReference type="NCBI Taxonomy" id="6945"/>
    <lineage>
        <taxon>Eukaryota</taxon>
        <taxon>Metazoa</taxon>
        <taxon>Ecdysozoa</taxon>
        <taxon>Arthropoda</taxon>
        <taxon>Chelicerata</taxon>
        <taxon>Arachnida</taxon>
        <taxon>Acari</taxon>
        <taxon>Parasitiformes</taxon>
        <taxon>Ixodida</taxon>
        <taxon>Ixodoidea</taxon>
        <taxon>Ixodidae</taxon>
        <taxon>Ixodinae</taxon>
        <taxon>Ixodes</taxon>
    </lineage>
</organism>
<protein>
    <submittedName>
        <fullName evidence="7 8">Monocarboxylate transporter, putative</fullName>
    </submittedName>
</protein>
<evidence type="ECO:0000313" key="8">
    <source>
        <dbReference type="EnsemblMetazoa" id="ISCW007229-PA"/>
    </source>
</evidence>
<accession>B7PRZ0</accession>
<keyword evidence="3 6" id="KW-0812">Transmembrane</keyword>
<dbReference type="GO" id="GO:0016020">
    <property type="term" value="C:membrane"/>
    <property type="evidence" value="ECO:0007669"/>
    <property type="project" value="UniProtKB-SubCell"/>
</dbReference>
<proteinExistence type="predicted"/>
<dbReference type="EnsemblMetazoa" id="ISCW007229-RA">
    <property type="protein sequence ID" value="ISCW007229-PA"/>
    <property type="gene ID" value="ISCW007229"/>
</dbReference>
<evidence type="ECO:0000256" key="3">
    <source>
        <dbReference type="ARBA" id="ARBA00022692"/>
    </source>
</evidence>
<dbReference type="EMBL" id="ABJB011040509">
    <property type="status" value="NOT_ANNOTATED_CDS"/>
    <property type="molecule type" value="Genomic_DNA"/>
</dbReference>
<keyword evidence="2" id="KW-0813">Transport</keyword>
<comment type="subcellular location">
    <subcellularLocation>
        <location evidence="1">Membrane</location>
        <topology evidence="1">Multi-pass membrane protein</topology>
    </subcellularLocation>
</comment>
<keyword evidence="9" id="KW-1185">Reference proteome</keyword>
<evidence type="ECO:0000313" key="7">
    <source>
        <dbReference type="EMBL" id="EEC09362.1"/>
    </source>
</evidence>
<evidence type="ECO:0000256" key="4">
    <source>
        <dbReference type="ARBA" id="ARBA00022989"/>
    </source>
</evidence>
<feature type="transmembrane region" description="Helical" evidence="6">
    <location>
        <begin position="86"/>
        <end position="105"/>
    </location>
</feature>
<evidence type="ECO:0000313" key="9">
    <source>
        <dbReference type="Proteomes" id="UP000001555"/>
    </source>
</evidence>
<dbReference type="AlphaFoldDB" id="B7PRZ0"/>
<dbReference type="InterPro" id="IPR011701">
    <property type="entry name" value="MFS"/>
</dbReference>
<dbReference type="PaxDb" id="6945-B7PRZ0"/>
<dbReference type="GO" id="GO:0022857">
    <property type="term" value="F:transmembrane transporter activity"/>
    <property type="evidence" value="ECO:0007669"/>
    <property type="project" value="InterPro"/>
</dbReference>
<feature type="transmembrane region" description="Helical" evidence="6">
    <location>
        <begin position="111"/>
        <end position="134"/>
    </location>
</feature>
<dbReference type="FunFam" id="1.20.1250.20:FF:001690">
    <property type="entry name" value="Monocarboxylate transporter, putative"/>
    <property type="match status" value="1"/>
</dbReference>
<feature type="transmembrane region" description="Helical" evidence="6">
    <location>
        <begin position="21"/>
        <end position="42"/>
    </location>
</feature>
<evidence type="ECO:0000256" key="2">
    <source>
        <dbReference type="ARBA" id="ARBA00022448"/>
    </source>
</evidence>
<dbReference type="EMBL" id="DS775666">
    <property type="protein sequence ID" value="EEC09362.1"/>
    <property type="molecule type" value="Genomic_DNA"/>
</dbReference>
<dbReference type="VEuPathDB" id="VectorBase:ISCI007229"/>
<dbReference type="Pfam" id="PF07690">
    <property type="entry name" value="MFS_1"/>
    <property type="match status" value="1"/>
</dbReference>
<evidence type="ECO:0000256" key="6">
    <source>
        <dbReference type="SAM" id="Phobius"/>
    </source>
</evidence>
<name>B7PRZ0_IXOSC</name>
<keyword evidence="5 6" id="KW-0472">Membrane</keyword>